<evidence type="ECO:0000256" key="1">
    <source>
        <dbReference type="ARBA" id="ARBA00004141"/>
    </source>
</evidence>
<dbReference type="PANTHER" id="PTHR23505:SF79">
    <property type="entry name" value="PROTEIN SPINSTER"/>
    <property type="match status" value="1"/>
</dbReference>
<feature type="transmembrane region" description="Helical" evidence="6">
    <location>
        <begin position="378"/>
        <end position="399"/>
    </location>
</feature>
<feature type="transmembrane region" description="Helical" evidence="6">
    <location>
        <begin position="179"/>
        <end position="201"/>
    </location>
</feature>
<dbReference type="AlphaFoldDB" id="A0A7Y9XYV0"/>
<keyword evidence="4 6" id="KW-1133">Transmembrane helix</keyword>
<dbReference type="Pfam" id="PF07690">
    <property type="entry name" value="MFS_1"/>
    <property type="match status" value="1"/>
</dbReference>
<dbReference type="InterPro" id="IPR044770">
    <property type="entry name" value="MFS_spinster-like"/>
</dbReference>
<comment type="subcellular location">
    <subcellularLocation>
        <location evidence="1">Membrane</location>
        <topology evidence="1">Multi-pass membrane protein</topology>
    </subcellularLocation>
</comment>
<dbReference type="PANTHER" id="PTHR23505">
    <property type="entry name" value="SPINSTER"/>
    <property type="match status" value="1"/>
</dbReference>
<dbReference type="Proteomes" id="UP000522081">
    <property type="component" value="Unassembled WGS sequence"/>
</dbReference>
<protein>
    <submittedName>
        <fullName evidence="8">Putative MFS family arabinose efflux permease</fullName>
    </submittedName>
</protein>
<proteinExistence type="predicted"/>
<feature type="transmembrane region" description="Helical" evidence="6">
    <location>
        <begin position="21"/>
        <end position="40"/>
    </location>
</feature>
<gene>
    <name evidence="8" type="ORF">FHS75_003530</name>
</gene>
<dbReference type="SUPFAM" id="SSF103473">
    <property type="entry name" value="MFS general substrate transporter"/>
    <property type="match status" value="1"/>
</dbReference>
<comment type="caution">
    <text evidence="8">The sequence shown here is derived from an EMBL/GenBank/DDBJ whole genome shotgun (WGS) entry which is preliminary data.</text>
</comment>
<feature type="transmembrane region" description="Helical" evidence="6">
    <location>
        <begin position="339"/>
        <end position="357"/>
    </location>
</feature>
<evidence type="ECO:0000256" key="2">
    <source>
        <dbReference type="ARBA" id="ARBA00022448"/>
    </source>
</evidence>
<dbReference type="GO" id="GO:0022857">
    <property type="term" value="F:transmembrane transporter activity"/>
    <property type="evidence" value="ECO:0007669"/>
    <property type="project" value="InterPro"/>
</dbReference>
<feature type="transmembrane region" description="Helical" evidence="6">
    <location>
        <begin position="152"/>
        <end position="173"/>
    </location>
</feature>
<keyword evidence="2" id="KW-0813">Transport</keyword>
<evidence type="ECO:0000256" key="5">
    <source>
        <dbReference type="ARBA" id="ARBA00023136"/>
    </source>
</evidence>
<evidence type="ECO:0000256" key="4">
    <source>
        <dbReference type="ARBA" id="ARBA00022989"/>
    </source>
</evidence>
<organism evidence="8 9">
    <name type="scientific">Novosphingobium marinum</name>
    <dbReference type="NCBI Taxonomy" id="1514948"/>
    <lineage>
        <taxon>Bacteria</taxon>
        <taxon>Pseudomonadati</taxon>
        <taxon>Pseudomonadota</taxon>
        <taxon>Alphaproteobacteria</taxon>
        <taxon>Sphingomonadales</taxon>
        <taxon>Sphingomonadaceae</taxon>
        <taxon>Novosphingobium</taxon>
    </lineage>
</organism>
<dbReference type="InterPro" id="IPR011701">
    <property type="entry name" value="MFS"/>
</dbReference>
<evidence type="ECO:0000256" key="3">
    <source>
        <dbReference type="ARBA" id="ARBA00022692"/>
    </source>
</evidence>
<sequence length="446" mass="47148">MSGTALNERSGAGSSFEQPIGYRRLAILLLTIAFTLNFVDRQVINILAEPIKHELHLADWQVGLMSGLAFALLYTVAGIPIARLADKGDRPRIISVSIFAWSAFTVACSMARNFPQLLLGRVGVGLGEAGLTPAATSLIVDYSPRERRASALSLYFLGVPIGTLAGMAMGGIVADVYGWRTAFVVAGLPGVLMAPVLAFALREPRRSQTTIGSSGPRLGFLATLRQLWSIRTYRLIVMATAIQGVVGYGFAPFLASFFMRNHGAEVASLAASFGLRPAGFLGLSLGLSTGLAGAVGVWLGGALADRLGRNDLRAYVTIPAMAAMLSLPCYILIFNLDSVVLALIGLAVPNVLGAMWMGPIHSTQQSVSPREIRSSATALFLFVLNLISVGLGPLLVGALSDGAVSLFGDDAGSGLRTSLITVSFLAPLSAFLFWSARRSIREDYKA</sequence>
<accession>A0A7Y9XYV0</accession>
<dbReference type="CDD" id="cd17328">
    <property type="entry name" value="MFS_spinster_like"/>
    <property type="match status" value="1"/>
</dbReference>
<evidence type="ECO:0000256" key="6">
    <source>
        <dbReference type="SAM" id="Phobius"/>
    </source>
</evidence>
<feature type="transmembrane region" description="Helical" evidence="6">
    <location>
        <begin position="278"/>
        <end position="300"/>
    </location>
</feature>
<keyword evidence="3 6" id="KW-0812">Transmembrane</keyword>
<dbReference type="Gene3D" id="1.20.1250.20">
    <property type="entry name" value="MFS general substrate transporter like domains"/>
    <property type="match status" value="1"/>
</dbReference>
<evidence type="ECO:0000259" key="7">
    <source>
        <dbReference type="PROSITE" id="PS50850"/>
    </source>
</evidence>
<dbReference type="EMBL" id="JACBZF010000015">
    <property type="protein sequence ID" value="NYH97169.1"/>
    <property type="molecule type" value="Genomic_DNA"/>
</dbReference>
<feature type="transmembrane region" description="Helical" evidence="6">
    <location>
        <begin position="93"/>
        <end position="112"/>
    </location>
</feature>
<feature type="transmembrane region" description="Helical" evidence="6">
    <location>
        <begin position="419"/>
        <end position="436"/>
    </location>
</feature>
<evidence type="ECO:0000313" key="8">
    <source>
        <dbReference type="EMBL" id="NYH97169.1"/>
    </source>
</evidence>
<feature type="transmembrane region" description="Helical" evidence="6">
    <location>
        <begin position="60"/>
        <end position="81"/>
    </location>
</feature>
<dbReference type="InterPro" id="IPR020846">
    <property type="entry name" value="MFS_dom"/>
</dbReference>
<keyword evidence="9" id="KW-1185">Reference proteome</keyword>
<feature type="transmembrane region" description="Helical" evidence="6">
    <location>
        <begin position="235"/>
        <end position="258"/>
    </location>
</feature>
<dbReference type="GO" id="GO:0016020">
    <property type="term" value="C:membrane"/>
    <property type="evidence" value="ECO:0007669"/>
    <property type="project" value="UniProtKB-SubCell"/>
</dbReference>
<feature type="transmembrane region" description="Helical" evidence="6">
    <location>
        <begin position="312"/>
        <end position="333"/>
    </location>
</feature>
<reference evidence="8 9" key="1">
    <citation type="submission" date="2020-07" db="EMBL/GenBank/DDBJ databases">
        <title>Genomic Encyclopedia of Type Strains, Phase IV (KMG-IV): sequencing the most valuable type-strain genomes for metagenomic binning, comparative biology and taxonomic classification.</title>
        <authorList>
            <person name="Goeker M."/>
        </authorList>
    </citation>
    <scope>NUCLEOTIDE SEQUENCE [LARGE SCALE GENOMIC DNA]</scope>
    <source>
        <strain evidence="8 9">DSM 29043</strain>
    </source>
</reference>
<name>A0A7Y9XYV0_9SPHN</name>
<feature type="domain" description="Major facilitator superfamily (MFS) profile" evidence="7">
    <location>
        <begin position="26"/>
        <end position="441"/>
    </location>
</feature>
<dbReference type="InterPro" id="IPR036259">
    <property type="entry name" value="MFS_trans_sf"/>
</dbReference>
<evidence type="ECO:0000313" key="9">
    <source>
        <dbReference type="Proteomes" id="UP000522081"/>
    </source>
</evidence>
<dbReference type="PROSITE" id="PS50850">
    <property type="entry name" value="MFS"/>
    <property type="match status" value="1"/>
</dbReference>
<keyword evidence="5 6" id="KW-0472">Membrane</keyword>